<gene>
    <name evidence="11" type="ORF">K8U61_14680</name>
</gene>
<keyword evidence="3" id="KW-1003">Cell membrane</keyword>
<dbReference type="InterPro" id="IPR043428">
    <property type="entry name" value="LivM-like"/>
</dbReference>
<feature type="transmembrane region" description="Helical" evidence="9">
    <location>
        <begin position="581"/>
        <end position="598"/>
    </location>
</feature>
<dbReference type="SUPFAM" id="SSF52540">
    <property type="entry name" value="P-loop containing nucleoside triphosphate hydrolases"/>
    <property type="match status" value="1"/>
</dbReference>
<dbReference type="SMART" id="SM00382">
    <property type="entry name" value="AAA"/>
    <property type="match status" value="1"/>
</dbReference>
<dbReference type="Gene3D" id="3.40.50.300">
    <property type="entry name" value="P-loop containing nucleotide triphosphate hydrolases"/>
    <property type="match status" value="1"/>
</dbReference>
<feature type="transmembrane region" description="Helical" evidence="9">
    <location>
        <begin position="307"/>
        <end position="329"/>
    </location>
</feature>
<feature type="transmembrane region" description="Helical" evidence="9">
    <location>
        <begin position="268"/>
        <end position="286"/>
    </location>
</feature>
<evidence type="ECO:0000256" key="3">
    <source>
        <dbReference type="ARBA" id="ARBA00022475"/>
    </source>
</evidence>
<dbReference type="Pfam" id="PF00005">
    <property type="entry name" value="ABC_tran"/>
    <property type="match status" value="1"/>
</dbReference>
<keyword evidence="4 9" id="KW-0812">Transmembrane</keyword>
<evidence type="ECO:0000256" key="6">
    <source>
        <dbReference type="ARBA" id="ARBA00022840"/>
    </source>
</evidence>
<evidence type="ECO:0000313" key="12">
    <source>
        <dbReference type="Proteomes" id="UP000780875"/>
    </source>
</evidence>
<dbReference type="Proteomes" id="UP000780875">
    <property type="component" value="Unassembled WGS sequence"/>
</dbReference>
<evidence type="ECO:0000259" key="10">
    <source>
        <dbReference type="PROSITE" id="PS50893"/>
    </source>
</evidence>
<dbReference type="CDD" id="cd06581">
    <property type="entry name" value="TM_PBP1_LivM_like"/>
    <property type="match status" value="1"/>
</dbReference>
<feature type="transmembrane region" description="Helical" evidence="9">
    <location>
        <begin position="91"/>
        <end position="113"/>
    </location>
</feature>
<keyword evidence="5" id="KW-0547">Nucleotide-binding</keyword>
<dbReference type="PANTHER" id="PTHR45772">
    <property type="entry name" value="CONSERVED COMPONENT OF ABC TRANSPORTER FOR NATURAL AMINO ACIDS-RELATED"/>
    <property type="match status" value="1"/>
</dbReference>
<dbReference type="Pfam" id="PF02653">
    <property type="entry name" value="BPD_transp_2"/>
    <property type="match status" value="2"/>
</dbReference>
<feature type="transmembrane region" description="Helical" evidence="9">
    <location>
        <begin position="556"/>
        <end position="575"/>
    </location>
</feature>
<feature type="transmembrane region" description="Helical" evidence="9">
    <location>
        <begin position="142"/>
        <end position="161"/>
    </location>
</feature>
<dbReference type="RefSeq" id="WP_224123783.1">
    <property type="nucleotide sequence ID" value="NZ_JAIQZJ010000008.1"/>
</dbReference>
<dbReference type="CDD" id="cd03219">
    <property type="entry name" value="ABC_Mj1267_LivG_branched"/>
    <property type="match status" value="1"/>
</dbReference>
<protein>
    <submittedName>
        <fullName evidence="11">ATP-binding cassette domain-containing protein</fullName>
    </submittedName>
</protein>
<sequence>MELLPYLIAGLVTGSIYGLTATGLVLTYKTSAVFNFGHGATAAVAAFLYYSLTVTHGMSWPLAAVISVLVLGPVMGLGFELLARSLTDAPLVSRVTATVGVLIVVQAALGVAYGSGTGQLRQVEQFLPTHAFHVGDTIVRGYQLIIIAITAIAAVSLWLFFRVTRTGVAMRAVVDNADLLDLSGTDPVRVRRLAWMIGTSFACASGVLLAPLLAQLNAINLTFMVVTAFGAAAIGGFTNIPMTYVGGLAIGIGQALLTKYFTDGFGSGLAPALPFLVLFVVLLVMPKRRLVERQSAARLATARRMPWPVQAVLGIASLVVLLLVPSIFPDNVNDWSEGLAYMLVFLSLGLLVRTSGQVSLAHVSFMAIGAAAMSHLAVDHGVNWWVAMVLSALIAVPIGVILAIPAIRLSGLYLALATFGFGILLQYMFYAEDYMFGSFGLGLTIPRPSGFEDDTSWYYLMVALAAVTALGMLAVTRSRLGRLLRSMTDSPTGLSTAGASINVTRVLVFCLSAFIASGAGALHAATVTFVTGDNYQPILSLILFVTVVVSFGRDPWYAVIAAFVVVVLPTLPLVFTQSDNTSSYITIIIGLLALFIGYRPAMVAFAARLPIPSFGVRRAAPEAASETPTAEVVSTRPAVRTGSLEVSGLRVQFGGLVAVDGVTISAPTGRITGLIGPNGAGKTTTFNACSGLNRPTTGTVVLDGSDAGRLGPSARARKGLGRTFQQMELFDSMTVRENIAMGAEASRAGANPFSHLMASRSASQEVATITAESIALCGLEDIAHRTVGALSTGQRRLVEIARCLAGPFHLLLLDEPSSGLDRVETERFAEVLTRVVEDRGVGILIVEHDMSLVTSICDYVYVLDFGKPVFEGTASEVMAAPIVKAAYLGGDELEAELDVLEATTDTRPGSPTPEEVHP</sequence>
<evidence type="ECO:0000256" key="5">
    <source>
        <dbReference type="ARBA" id="ARBA00022741"/>
    </source>
</evidence>
<comment type="subcellular location">
    <subcellularLocation>
        <location evidence="1">Cell membrane</location>
        <topology evidence="1">Multi-pass membrane protein</topology>
    </subcellularLocation>
</comment>
<keyword evidence="8 9" id="KW-0472">Membrane</keyword>
<feature type="transmembrane region" description="Helical" evidence="9">
    <location>
        <begin position="456"/>
        <end position="475"/>
    </location>
</feature>
<feature type="transmembrane region" description="Helical" evidence="9">
    <location>
        <begin position="6"/>
        <end position="26"/>
    </location>
</feature>
<evidence type="ECO:0000256" key="7">
    <source>
        <dbReference type="ARBA" id="ARBA00022989"/>
    </source>
</evidence>
<feature type="transmembrane region" description="Helical" evidence="9">
    <location>
        <begin position="58"/>
        <end position="79"/>
    </location>
</feature>
<comment type="caution">
    <text evidence="11">The sequence shown here is derived from an EMBL/GenBank/DDBJ whole genome shotgun (WGS) entry which is preliminary data.</text>
</comment>
<accession>A0ABS7UF20</accession>
<dbReference type="InterPro" id="IPR027417">
    <property type="entry name" value="P-loop_NTPase"/>
</dbReference>
<evidence type="ECO:0000313" key="11">
    <source>
        <dbReference type="EMBL" id="MBZ5739415.1"/>
    </source>
</evidence>
<evidence type="ECO:0000256" key="8">
    <source>
        <dbReference type="ARBA" id="ARBA00023136"/>
    </source>
</evidence>
<feature type="transmembrane region" description="Helical" evidence="9">
    <location>
        <begin position="506"/>
        <end position="529"/>
    </location>
</feature>
<dbReference type="GO" id="GO:0005524">
    <property type="term" value="F:ATP binding"/>
    <property type="evidence" value="ECO:0007669"/>
    <property type="project" value="UniProtKB-KW"/>
</dbReference>
<organism evidence="11 12">
    <name type="scientific">Nocardioides mangrovi</name>
    <dbReference type="NCBI Taxonomy" id="2874580"/>
    <lineage>
        <taxon>Bacteria</taxon>
        <taxon>Bacillati</taxon>
        <taxon>Actinomycetota</taxon>
        <taxon>Actinomycetes</taxon>
        <taxon>Propionibacteriales</taxon>
        <taxon>Nocardioidaceae</taxon>
        <taxon>Nocardioides</taxon>
    </lineage>
</organism>
<keyword evidence="7 9" id="KW-1133">Transmembrane helix</keyword>
<reference evidence="11 12" key="1">
    <citation type="submission" date="2021-09" db="EMBL/GenBank/DDBJ databases">
        <title>Whole genome sequence of Nocardioides sp. GBK3QG-3.</title>
        <authorList>
            <person name="Tuo L."/>
        </authorList>
    </citation>
    <scope>NUCLEOTIDE SEQUENCE [LARGE SCALE GENOMIC DNA]</scope>
    <source>
        <strain evidence="11 12">GBK3QG-3</strain>
    </source>
</reference>
<dbReference type="InterPro" id="IPR051120">
    <property type="entry name" value="ABC_AA/LPS_Transport"/>
</dbReference>
<evidence type="ECO:0000256" key="1">
    <source>
        <dbReference type="ARBA" id="ARBA00004651"/>
    </source>
</evidence>
<evidence type="ECO:0000256" key="4">
    <source>
        <dbReference type="ARBA" id="ARBA00022692"/>
    </source>
</evidence>
<name>A0ABS7UF20_9ACTN</name>
<keyword evidence="6 11" id="KW-0067">ATP-binding</keyword>
<dbReference type="InterPro" id="IPR003439">
    <property type="entry name" value="ABC_transporter-like_ATP-bd"/>
</dbReference>
<feature type="transmembrane region" description="Helical" evidence="9">
    <location>
        <begin position="335"/>
        <end position="352"/>
    </location>
</feature>
<feature type="domain" description="ABC transporter" evidence="10">
    <location>
        <begin position="639"/>
        <end position="890"/>
    </location>
</feature>
<dbReference type="EMBL" id="JAIQZJ010000008">
    <property type="protein sequence ID" value="MBZ5739415.1"/>
    <property type="molecule type" value="Genomic_DNA"/>
</dbReference>
<keyword evidence="2" id="KW-0813">Transport</keyword>
<feature type="transmembrane region" description="Helical" evidence="9">
    <location>
        <begin position="33"/>
        <end position="52"/>
    </location>
</feature>
<proteinExistence type="predicted"/>
<evidence type="ECO:0000256" key="9">
    <source>
        <dbReference type="SAM" id="Phobius"/>
    </source>
</evidence>
<dbReference type="CDD" id="cd06582">
    <property type="entry name" value="TM_PBP1_LivH_like"/>
    <property type="match status" value="1"/>
</dbReference>
<dbReference type="InterPro" id="IPR001851">
    <property type="entry name" value="ABC_transp_permease"/>
</dbReference>
<feature type="transmembrane region" description="Helical" evidence="9">
    <location>
        <begin position="384"/>
        <end position="404"/>
    </location>
</feature>
<evidence type="ECO:0000256" key="2">
    <source>
        <dbReference type="ARBA" id="ARBA00022448"/>
    </source>
</evidence>
<dbReference type="PROSITE" id="PS50893">
    <property type="entry name" value="ABC_TRANSPORTER_2"/>
    <property type="match status" value="1"/>
</dbReference>
<dbReference type="InterPro" id="IPR003593">
    <property type="entry name" value="AAA+_ATPase"/>
</dbReference>
<feature type="transmembrane region" description="Helical" evidence="9">
    <location>
        <begin position="411"/>
        <end position="430"/>
    </location>
</feature>
<feature type="transmembrane region" description="Helical" evidence="9">
    <location>
        <begin position="193"/>
        <end position="212"/>
    </location>
</feature>
<keyword evidence="12" id="KW-1185">Reference proteome</keyword>